<name>A0A391P7Q0_9FIRM</name>
<protein>
    <submittedName>
        <fullName evidence="1">Uncharacterized protein</fullName>
    </submittedName>
</protein>
<comment type="caution">
    <text evidence="1">The sequence shown here is derived from an EMBL/GenBank/DDBJ whole genome shotgun (WGS) entry which is preliminary data.</text>
</comment>
<reference evidence="2" key="1">
    <citation type="submission" date="2018-09" db="EMBL/GenBank/DDBJ databases">
        <title>Draft Genome Sequence of Mediterraneibacter sp. KCTC 15684.</title>
        <authorList>
            <person name="Kim J.S."/>
            <person name="Han K.I."/>
            <person name="Suh M.K."/>
            <person name="Lee K.C."/>
            <person name="Eom M.K."/>
            <person name="Lee J.H."/>
            <person name="Park S.H."/>
            <person name="Kang S.W."/>
            <person name="Park J.E."/>
            <person name="Oh B.S."/>
            <person name="Yu S.Y."/>
            <person name="Choi S.H."/>
            <person name="Lee D.H."/>
            <person name="Yoon H."/>
            <person name="Kim B."/>
            <person name="Yang S.J."/>
            <person name="Lee J.S."/>
        </authorList>
    </citation>
    <scope>NUCLEOTIDE SEQUENCE [LARGE SCALE GENOMIC DNA]</scope>
    <source>
        <strain evidence="2">KCTC 15684</strain>
    </source>
</reference>
<keyword evidence="2" id="KW-1185">Reference proteome</keyword>
<accession>A0A391P7Q0</accession>
<sequence length="94" mass="10663">MEDWMKHPEFSNLSPIKQELLLQAYQKTRGKTGKNLAPALMGLIVNANKQGIRFSQKEFTLIMDLFKEGKSPEEIASIDQTISAVSTLLLRKKK</sequence>
<evidence type="ECO:0000313" key="2">
    <source>
        <dbReference type="Proteomes" id="UP000265643"/>
    </source>
</evidence>
<organism evidence="1 2">
    <name type="scientific">Mediterraneibacter butyricigenes</name>
    <dbReference type="NCBI Taxonomy" id="2316025"/>
    <lineage>
        <taxon>Bacteria</taxon>
        <taxon>Bacillati</taxon>
        <taxon>Bacillota</taxon>
        <taxon>Clostridia</taxon>
        <taxon>Lachnospirales</taxon>
        <taxon>Lachnospiraceae</taxon>
        <taxon>Mediterraneibacter</taxon>
    </lineage>
</organism>
<dbReference type="RefSeq" id="WP_117602356.1">
    <property type="nucleotide sequence ID" value="NZ_BHGK01000001.1"/>
</dbReference>
<dbReference type="Proteomes" id="UP000265643">
    <property type="component" value="Unassembled WGS sequence"/>
</dbReference>
<dbReference type="AlphaFoldDB" id="A0A391P7Q0"/>
<evidence type="ECO:0000313" key="1">
    <source>
        <dbReference type="EMBL" id="GCA68356.1"/>
    </source>
</evidence>
<dbReference type="EMBL" id="BHGK01000001">
    <property type="protein sequence ID" value="GCA68356.1"/>
    <property type="molecule type" value="Genomic_DNA"/>
</dbReference>
<proteinExistence type="predicted"/>
<gene>
    <name evidence="1" type="ORF">KGMB01110_27920</name>
</gene>